<evidence type="ECO:0000256" key="9">
    <source>
        <dbReference type="SAM" id="MobiDB-lite"/>
    </source>
</evidence>
<evidence type="ECO:0000256" key="8">
    <source>
        <dbReference type="HAMAP-Rule" id="MF_01895"/>
    </source>
</evidence>
<keyword evidence="4 8" id="KW-0540">Nuclease</keyword>
<accession>A0A6L6Q4T0</accession>
<feature type="compositionally biased region" description="Low complexity" evidence="9">
    <location>
        <begin position="784"/>
        <end position="814"/>
    </location>
</feature>
<gene>
    <name evidence="8 11" type="primary">rnr</name>
    <name evidence="11" type="ORF">GM668_20865</name>
</gene>
<keyword evidence="12" id="KW-1185">Reference proteome</keyword>
<dbReference type="GO" id="GO:0005829">
    <property type="term" value="C:cytosol"/>
    <property type="evidence" value="ECO:0007669"/>
    <property type="project" value="TreeGrafter"/>
</dbReference>
<name>A0A6L6Q4T0_9BURK</name>
<evidence type="ECO:0000256" key="2">
    <source>
        <dbReference type="ARBA" id="ARBA00004496"/>
    </source>
</evidence>
<dbReference type="Pfam" id="PF00575">
    <property type="entry name" value="S1"/>
    <property type="match status" value="1"/>
</dbReference>
<dbReference type="InterPro" id="IPR040476">
    <property type="entry name" value="CSD2"/>
</dbReference>
<protein>
    <recommendedName>
        <fullName evidence="8">Ribonuclease R</fullName>
        <shortName evidence="8">RNase R</shortName>
        <ecNumber evidence="8">3.1.13.1</ecNumber>
    </recommendedName>
</protein>
<dbReference type="AlphaFoldDB" id="A0A6L6Q4T0"/>
<dbReference type="PANTHER" id="PTHR23355:SF9">
    <property type="entry name" value="DIS3-LIKE EXONUCLEASE 2"/>
    <property type="match status" value="1"/>
</dbReference>
<dbReference type="Pfam" id="PF08206">
    <property type="entry name" value="OB_RNB"/>
    <property type="match status" value="1"/>
</dbReference>
<feature type="compositionally biased region" description="Low complexity" evidence="9">
    <location>
        <begin position="852"/>
        <end position="874"/>
    </location>
</feature>
<dbReference type="InterPro" id="IPR001900">
    <property type="entry name" value="RNase_II/R"/>
</dbReference>
<dbReference type="PANTHER" id="PTHR23355">
    <property type="entry name" value="RIBONUCLEASE"/>
    <property type="match status" value="1"/>
</dbReference>
<dbReference type="GO" id="GO:0003723">
    <property type="term" value="F:RNA binding"/>
    <property type="evidence" value="ECO:0007669"/>
    <property type="project" value="UniProtKB-UniRule"/>
</dbReference>
<dbReference type="Pfam" id="PF00773">
    <property type="entry name" value="RNB"/>
    <property type="match status" value="1"/>
</dbReference>
<feature type="compositionally biased region" description="Basic and acidic residues" evidence="9">
    <location>
        <begin position="817"/>
        <end position="827"/>
    </location>
</feature>
<dbReference type="SMART" id="SM00357">
    <property type="entry name" value="CSP"/>
    <property type="match status" value="1"/>
</dbReference>
<feature type="compositionally biased region" description="Polar residues" evidence="9">
    <location>
        <begin position="840"/>
        <end position="851"/>
    </location>
</feature>
<dbReference type="PROSITE" id="PS50126">
    <property type="entry name" value="S1"/>
    <property type="match status" value="1"/>
</dbReference>
<evidence type="ECO:0000256" key="3">
    <source>
        <dbReference type="ARBA" id="ARBA00022490"/>
    </source>
</evidence>
<dbReference type="RefSeq" id="WP_155440884.1">
    <property type="nucleotide sequence ID" value="NZ_WNLA01000016.1"/>
</dbReference>
<reference evidence="11 12" key="1">
    <citation type="submission" date="2019-11" db="EMBL/GenBank/DDBJ databases">
        <title>Type strains purchased from KCTC, JCM and DSMZ.</title>
        <authorList>
            <person name="Lu H."/>
        </authorList>
    </citation>
    <scope>NUCLEOTIDE SEQUENCE [LARGE SCALE GENOMIC DNA]</scope>
    <source>
        <strain evidence="11 12">KCTC 42409</strain>
    </source>
</reference>
<comment type="subcellular location">
    <subcellularLocation>
        <location evidence="2 8">Cytoplasm</location>
    </subcellularLocation>
</comment>
<keyword evidence="5 8" id="KW-0378">Hydrolase</keyword>
<dbReference type="InterPro" id="IPR003029">
    <property type="entry name" value="S1_domain"/>
</dbReference>
<feature type="domain" description="S1 motif" evidence="10">
    <location>
        <begin position="659"/>
        <end position="740"/>
    </location>
</feature>
<dbReference type="PROSITE" id="PS01175">
    <property type="entry name" value="RIBONUCLEASE_II"/>
    <property type="match status" value="1"/>
</dbReference>
<comment type="function">
    <text evidence="8">3'-5' exoribonuclease that releases 5'-nucleoside monophosphates and is involved in maturation of structured RNAs.</text>
</comment>
<comment type="similarity">
    <text evidence="8">Belongs to the RNR ribonuclease family. RNase R subfamily.</text>
</comment>
<keyword evidence="7 8" id="KW-0694">RNA-binding</keyword>
<dbReference type="OrthoDB" id="9764149at2"/>
<evidence type="ECO:0000313" key="12">
    <source>
        <dbReference type="Proteomes" id="UP000484015"/>
    </source>
</evidence>
<dbReference type="InterPro" id="IPR011805">
    <property type="entry name" value="RNase_R"/>
</dbReference>
<keyword evidence="6 8" id="KW-0269">Exonuclease</keyword>
<dbReference type="InterPro" id="IPR013223">
    <property type="entry name" value="RNase_B_OB_dom"/>
</dbReference>
<dbReference type="SMART" id="SM00955">
    <property type="entry name" value="RNB"/>
    <property type="match status" value="1"/>
</dbReference>
<feature type="region of interest" description="Disordered" evidence="9">
    <location>
        <begin position="748"/>
        <end position="894"/>
    </location>
</feature>
<evidence type="ECO:0000256" key="7">
    <source>
        <dbReference type="ARBA" id="ARBA00022884"/>
    </source>
</evidence>
<dbReference type="GO" id="GO:0008859">
    <property type="term" value="F:exoribonuclease II activity"/>
    <property type="evidence" value="ECO:0007669"/>
    <property type="project" value="UniProtKB-UniRule"/>
</dbReference>
<dbReference type="EMBL" id="WNLA01000016">
    <property type="protein sequence ID" value="MTW04526.1"/>
    <property type="molecule type" value="Genomic_DNA"/>
</dbReference>
<dbReference type="Pfam" id="PF17876">
    <property type="entry name" value="CSD2"/>
    <property type="match status" value="1"/>
</dbReference>
<dbReference type="Gene3D" id="2.40.50.140">
    <property type="entry name" value="Nucleic acid-binding proteins"/>
    <property type="match status" value="2"/>
</dbReference>
<evidence type="ECO:0000259" key="10">
    <source>
        <dbReference type="PROSITE" id="PS50126"/>
    </source>
</evidence>
<evidence type="ECO:0000256" key="5">
    <source>
        <dbReference type="ARBA" id="ARBA00022801"/>
    </source>
</evidence>
<dbReference type="CDD" id="cd04471">
    <property type="entry name" value="S1_RNase_R"/>
    <property type="match status" value="1"/>
</dbReference>
<dbReference type="HAMAP" id="MF_01895">
    <property type="entry name" value="RNase_R"/>
    <property type="match status" value="1"/>
</dbReference>
<dbReference type="InterPro" id="IPR022966">
    <property type="entry name" value="RNase_II/R_CS"/>
</dbReference>
<comment type="catalytic activity">
    <reaction evidence="1 8">
        <text>Exonucleolytic cleavage in the 3'- to 5'-direction to yield nucleoside 5'-phosphates.</text>
        <dbReference type="EC" id="3.1.13.1"/>
    </reaction>
</comment>
<feature type="compositionally biased region" description="Acidic residues" evidence="9">
    <location>
        <begin position="764"/>
        <end position="773"/>
    </location>
</feature>
<sequence>MNQSTHIIPSREEILGIFRSAKAPLDLRALALSLKVKADSHAVLTRRLNAMERDGQIVSDGSGFYVLADHSGFVAGRVSSHRDGYGFVIPDEPGEDLYLSEREMQKVMHGDRVLAKVVGLDRRGRAEGTIVEVVQRANTHIIGRLLRENGVWLVVPEDKRISHDIIIEGSVGKAKADQIVSVELTEQPGRFKQPMGRLVEVLGALDDPGMEIEIAVRKFGVPHIFSDKALNQAKKLPDFVREEDLADRVDLRDVPLVTIDGEDARDFDDAVYCEPVKIGRAKGFRLIVAIADVSHYVKPNDGLDGDALERSTSVYFPRRVIPMLPEKLSNGLCSLNPNVDRLSLVCDAVITAQGEIKAYQFYPAVMHSAARFTYNEVAAILANTKGPEAVRRGPLVPHLQNLYDVFHALQKARLVRGAIDFETTETYIVCNPSGKIEKIIPRTRNDAHKVIEECMLAANVCAADLLLRHKHPGTYRIHAGPTKEKLTQVRNFLKQVGLSLGGGDTPAASDYAELMGKIKERPDASLLQTMLLRSMQQAVYSPDNIGHFGLAYEAYAHFTSPIRRYPDLLTHRAIKAILLGKKYEPKIGDKSVLNTAVSNATRRQQLKDKQEGKSPKAAADLTVWDALGVHCSANERRADEASRDVEQWLKCYYMQDKLGEEFTGMITGVTTFGIFVQLEELFVEGLVHITDLGADYFQYDDARHELKGERTGKRYQLTDKVKVQVVRVDLDTRKIDLRLAASETAGIGVRKPEAGGGPRITPLYEEDFDDEEEAAPRGRRKPAGKGAAAGKPGKAGAAPKAGAKAGTKAGTKAGVRVADKLPSKYDLEPLYEPLVPPPRSRNSAGGKSRTTAARPAANPAAKAAAKPQAQGVKAKAAKPKRSKTATAAKSKKKR</sequence>
<dbReference type="SMART" id="SM00316">
    <property type="entry name" value="S1"/>
    <property type="match status" value="2"/>
</dbReference>
<evidence type="ECO:0000256" key="6">
    <source>
        <dbReference type="ARBA" id="ARBA00022839"/>
    </source>
</evidence>
<organism evidence="11 12">
    <name type="scientific">Pseudoduganella ginsengisoli</name>
    <dbReference type="NCBI Taxonomy" id="1462440"/>
    <lineage>
        <taxon>Bacteria</taxon>
        <taxon>Pseudomonadati</taxon>
        <taxon>Pseudomonadota</taxon>
        <taxon>Betaproteobacteria</taxon>
        <taxon>Burkholderiales</taxon>
        <taxon>Oxalobacteraceae</taxon>
        <taxon>Telluria group</taxon>
        <taxon>Pseudoduganella</taxon>
    </lineage>
</organism>
<dbReference type="InterPro" id="IPR011129">
    <property type="entry name" value="CSD"/>
</dbReference>
<dbReference type="InterPro" id="IPR004476">
    <property type="entry name" value="RNase_II/RNase_R"/>
</dbReference>
<dbReference type="EC" id="3.1.13.1" evidence="8"/>
<comment type="caution">
    <text evidence="11">The sequence shown here is derived from an EMBL/GenBank/DDBJ whole genome shotgun (WGS) entry which is preliminary data.</text>
</comment>
<evidence type="ECO:0000256" key="4">
    <source>
        <dbReference type="ARBA" id="ARBA00022722"/>
    </source>
</evidence>
<dbReference type="NCBIfam" id="TIGR02063">
    <property type="entry name" value="RNase_R"/>
    <property type="match status" value="1"/>
</dbReference>
<feature type="compositionally biased region" description="Basic residues" evidence="9">
    <location>
        <begin position="875"/>
        <end position="894"/>
    </location>
</feature>
<proteinExistence type="inferred from homology"/>
<evidence type="ECO:0000256" key="1">
    <source>
        <dbReference type="ARBA" id="ARBA00001849"/>
    </source>
</evidence>
<evidence type="ECO:0000313" key="11">
    <source>
        <dbReference type="EMBL" id="MTW04526.1"/>
    </source>
</evidence>
<dbReference type="InterPro" id="IPR012340">
    <property type="entry name" value="NA-bd_OB-fold"/>
</dbReference>
<dbReference type="SUPFAM" id="SSF50249">
    <property type="entry name" value="Nucleic acid-binding proteins"/>
    <property type="match status" value="4"/>
</dbReference>
<dbReference type="InterPro" id="IPR050180">
    <property type="entry name" value="RNR_Ribonuclease"/>
</dbReference>
<dbReference type="Proteomes" id="UP000484015">
    <property type="component" value="Unassembled WGS sequence"/>
</dbReference>
<keyword evidence="3 8" id="KW-0963">Cytoplasm</keyword>
<dbReference type="GO" id="GO:0006402">
    <property type="term" value="P:mRNA catabolic process"/>
    <property type="evidence" value="ECO:0007669"/>
    <property type="project" value="TreeGrafter"/>
</dbReference>
<dbReference type="NCBIfam" id="TIGR00358">
    <property type="entry name" value="3_prime_RNase"/>
    <property type="match status" value="1"/>
</dbReference>